<name>A0AAD7JL15_9AGAR</name>
<dbReference type="EMBL" id="JARJLG010000036">
    <property type="protein sequence ID" value="KAJ7765032.1"/>
    <property type="molecule type" value="Genomic_DNA"/>
</dbReference>
<keyword evidence="3" id="KW-1185">Reference proteome</keyword>
<feature type="region of interest" description="Disordered" evidence="1">
    <location>
        <begin position="213"/>
        <end position="241"/>
    </location>
</feature>
<dbReference type="AlphaFoldDB" id="A0AAD7JL15"/>
<proteinExistence type="predicted"/>
<feature type="region of interest" description="Disordered" evidence="1">
    <location>
        <begin position="65"/>
        <end position="171"/>
    </location>
</feature>
<evidence type="ECO:0000256" key="1">
    <source>
        <dbReference type="SAM" id="MobiDB-lite"/>
    </source>
</evidence>
<feature type="compositionally biased region" description="Basic and acidic residues" evidence="1">
    <location>
        <begin position="349"/>
        <end position="358"/>
    </location>
</feature>
<accession>A0AAD7JL15</accession>
<reference evidence="2" key="1">
    <citation type="submission" date="2023-03" db="EMBL/GenBank/DDBJ databases">
        <title>Massive genome expansion in bonnet fungi (Mycena s.s.) driven by repeated elements and novel gene families across ecological guilds.</title>
        <authorList>
            <consortium name="Lawrence Berkeley National Laboratory"/>
            <person name="Harder C.B."/>
            <person name="Miyauchi S."/>
            <person name="Viragh M."/>
            <person name="Kuo A."/>
            <person name="Thoen E."/>
            <person name="Andreopoulos B."/>
            <person name="Lu D."/>
            <person name="Skrede I."/>
            <person name="Drula E."/>
            <person name="Henrissat B."/>
            <person name="Morin E."/>
            <person name="Kohler A."/>
            <person name="Barry K."/>
            <person name="LaButti K."/>
            <person name="Morin E."/>
            <person name="Salamov A."/>
            <person name="Lipzen A."/>
            <person name="Mereny Z."/>
            <person name="Hegedus B."/>
            <person name="Baldrian P."/>
            <person name="Stursova M."/>
            <person name="Weitz H."/>
            <person name="Taylor A."/>
            <person name="Grigoriev I.V."/>
            <person name="Nagy L.G."/>
            <person name="Martin F."/>
            <person name="Kauserud H."/>
        </authorList>
    </citation>
    <scope>NUCLEOTIDE SEQUENCE</scope>
    <source>
        <strain evidence="2">CBHHK188m</strain>
    </source>
</reference>
<comment type="caution">
    <text evidence="2">The sequence shown here is derived from an EMBL/GenBank/DDBJ whole genome shotgun (WGS) entry which is preliminary data.</text>
</comment>
<feature type="compositionally biased region" description="Low complexity" evidence="1">
    <location>
        <begin position="213"/>
        <end position="223"/>
    </location>
</feature>
<organism evidence="2 3">
    <name type="scientific">Mycena maculata</name>
    <dbReference type="NCBI Taxonomy" id="230809"/>
    <lineage>
        <taxon>Eukaryota</taxon>
        <taxon>Fungi</taxon>
        <taxon>Dikarya</taxon>
        <taxon>Basidiomycota</taxon>
        <taxon>Agaricomycotina</taxon>
        <taxon>Agaricomycetes</taxon>
        <taxon>Agaricomycetidae</taxon>
        <taxon>Agaricales</taxon>
        <taxon>Marasmiineae</taxon>
        <taxon>Mycenaceae</taxon>
        <taxon>Mycena</taxon>
    </lineage>
</organism>
<dbReference type="Proteomes" id="UP001215280">
    <property type="component" value="Unassembled WGS sequence"/>
</dbReference>
<sequence>MESLQTPWQAASWGNPATPEDHEGPRPRSSTAPDVYHPPMLTVAHPEAAANARSSIHNADILFMEAPGAPIPPPPLPSDTIPPRLPYPEDYVSPNLRRARTAPPPVPPHPYRYESPSPRVPVDTKPPQRPPRPASEPHLPPQPVSESEAEAEPEPQPPPVENSREEDDAELAELAAVLALSQAETLRQEKLQQKMLSQEEADLARAMEASMSPNSWANSYSSSLGIHTTAAGSSSSQLLTPSTSDFPTMDYMDDAAFARLLAAQEGEDPTPTQTSFVVNSPPALKSDLPDKADPAADTGPVAPAADGGDLPTYSPRRGPAPLSGVGERPPLSDEELARQLAVEEEILAREIKADRPPDDPPDLPSYFDTKSSPSLDLESPALQGSRYRESQLTWVSNSEESPILIIDAQQRPASADTATFRLPSEDVRPASSVSFRSEENDRIPGGGANQFIDADLLMGVSIGFVAPSITPELVPLAGSMPNIISLPYGRCPPLHLQAPSWRHLLKLMARLSGTRIEPTVEALAVTGSPQMHLRTVVQFVRPHHSSSDWRTVLWFTIDHPVPTSMPGARKYTNGDVSVLPWSYTLSSVPTLLRDSSDSPLSKCYTIPSSDAVPFPALPITFPNMAMYLQAALEESRRHMSDGSSGMRKLAKMVETCYPTETEANGDNGERSRVDRLFKRVIGRGGRKDKSKKGKGGNEDTYELVTPFVLDEWGG</sequence>
<feature type="compositionally biased region" description="Pro residues" evidence="1">
    <location>
        <begin position="127"/>
        <end position="143"/>
    </location>
</feature>
<protein>
    <submittedName>
        <fullName evidence="2">Uncharacterized protein</fullName>
    </submittedName>
</protein>
<feature type="region of interest" description="Disordered" evidence="1">
    <location>
        <begin position="1"/>
        <end position="38"/>
    </location>
</feature>
<feature type="region of interest" description="Disordered" evidence="1">
    <location>
        <begin position="349"/>
        <end position="383"/>
    </location>
</feature>
<evidence type="ECO:0000313" key="3">
    <source>
        <dbReference type="Proteomes" id="UP001215280"/>
    </source>
</evidence>
<feature type="region of interest" description="Disordered" evidence="1">
    <location>
        <begin position="263"/>
        <end position="335"/>
    </location>
</feature>
<gene>
    <name evidence="2" type="ORF">DFH07DRAFT_811197</name>
</gene>
<evidence type="ECO:0000313" key="2">
    <source>
        <dbReference type="EMBL" id="KAJ7765032.1"/>
    </source>
</evidence>